<evidence type="ECO:0000256" key="6">
    <source>
        <dbReference type="SAM" id="Phobius"/>
    </source>
</evidence>
<reference evidence="9 10" key="1">
    <citation type="submission" date="2019-03" db="EMBL/GenBank/DDBJ databases">
        <authorList>
            <person name="Sebastian G."/>
            <person name="Baumann P."/>
            <person name="Ruckert C."/>
            <person name="Kalinowski J."/>
            <person name="Nebel B."/>
            <person name="Takors R."/>
            <person name="Blombach B."/>
        </authorList>
    </citation>
    <scope>NUCLEOTIDE SEQUENCE [LARGE SCALE GENOMIC DNA]</scope>
    <source>
        <strain evidence="9 10">DSM 1084</strain>
    </source>
</reference>
<evidence type="ECO:0000256" key="1">
    <source>
        <dbReference type="ARBA" id="ARBA00004651"/>
    </source>
</evidence>
<comment type="subcellular location">
    <subcellularLocation>
        <location evidence="1">Cell membrane</location>
        <topology evidence="1">Multi-pass membrane protein</topology>
    </subcellularLocation>
</comment>
<dbReference type="Proteomes" id="UP000293912">
    <property type="component" value="Chromosome"/>
</dbReference>
<evidence type="ECO:0000259" key="7">
    <source>
        <dbReference type="Pfam" id="PF02687"/>
    </source>
</evidence>
<dbReference type="AlphaFoldDB" id="A0A4P6X4Y7"/>
<keyword evidence="4 6" id="KW-1133">Transmembrane helix</keyword>
<accession>A0A4P6X4Y7</accession>
<evidence type="ECO:0000256" key="3">
    <source>
        <dbReference type="ARBA" id="ARBA00022692"/>
    </source>
</evidence>
<feature type="domain" description="ABC3 transporter permease C-terminal" evidence="7">
    <location>
        <begin position="279"/>
        <end position="393"/>
    </location>
</feature>
<name>A0A4P6X4Y7_HYDPS</name>
<dbReference type="Pfam" id="PF12704">
    <property type="entry name" value="MacB_PCD"/>
    <property type="match status" value="1"/>
</dbReference>
<keyword evidence="3 6" id="KW-0812">Transmembrane</keyword>
<organism evidence="9 10">
    <name type="scientific">Hydrogenophaga pseudoflava</name>
    <name type="common">Pseudomonas carboxydoflava</name>
    <dbReference type="NCBI Taxonomy" id="47421"/>
    <lineage>
        <taxon>Bacteria</taxon>
        <taxon>Pseudomonadati</taxon>
        <taxon>Pseudomonadota</taxon>
        <taxon>Betaproteobacteria</taxon>
        <taxon>Burkholderiales</taxon>
        <taxon>Comamonadaceae</taxon>
        <taxon>Hydrogenophaga</taxon>
    </lineage>
</organism>
<dbReference type="InterPro" id="IPR003838">
    <property type="entry name" value="ABC3_permease_C"/>
</dbReference>
<feature type="domain" description="MacB-like periplasmic core" evidence="8">
    <location>
        <begin position="18"/>
        <end position="181"/>
    </location>
</feature>
<dbReference type="GO" id="GO:0005886">
    <property type="term" value="C:plasma membrane"/>
    <property type="evidence" value="ECO:0007669"/>
    <property type="project" value="UniProtKB-SubCell"/>
</dbReference>
<keyword evidence="2" id="KW-1003">Cell membrane</keyword>
<dbReference type="KEGG" id="hpse:HPF_18020"/>
<feature type="transmembrane region" description="Helical" evidence="6">
    <location>
        <begin position="370"/>
        <end position="392"/>
    </location>
</feature>
<evidence type="ECO:0000313" key="9">
    <source>
        <dbReference type="EMBL" id="QBM29598.1"/>
    </source>
</evidence>
<evidence type="ECO:0000259" key="8">
    <source>
        <dbReference type="Pfam" id="PF12704"/>
    </source>
</evidence>
<keyword evidence="5 6" id="KW-0472">Membrane</keyword>
<feature type="transmembrane region" description="Helical" evidence="6">
    <location>
        <begin position="274"/>
        <end position="298"/>
    </location>
</feature>
<protein>
    <submittedName>
        <fullName evidence="9">ABC transporter permease YtrF</fullName>
    </submittedName>
</protein>
<dbReference type="InterPro" id="IPR025857">
    <property type="entry name" value="MacB_PCD"/>
</dbReference>
<dbReference type="RefSeq" id="WP_133157422.1">
    <property type="nucleotide sequence ID" value="NZ_CP037867.1"/>
</dbReference>
<dbReference type="PANTHER" id="PTHR43738:SF2">
    <property type="entry name" value="ABC TRANSPORTER PERMEASE"/>
    <property type="match status" value="1"/>
</dbReference>
<sequence length="403" mass="42750">MNVLSLSWRYLWSRPLSTALNLLLLTLGLASMAFVLIAQHQVDRAFERDLQGIDAVVGAKGSPMQLILAGVFHIDVPPGNIPLDEVKRLQAHPQVAQLIPLSLGDNLAGFRIVGTTPDYAAHYGVALAQGAFWTAPMQAVLGAQVARVTGLTIGQSFVGAHGLGSGGAMHGEALYAVSGVFAPCGCVLDRLALTATESVWKVHDDMHATDDMDEEDRAAIEADREVTLALIRYRTPLAAASFPRFINDSTPMQAASPAVEITRLLSMVGVGTRVLQGLGAVLLAVAGLSVFIALWGAVRERRHDLAMLRMLGAPPTRVGALVLCESLWLALLACALGLLAAHGLTALMGQMLMEQQSLAITGWQWVPAEGWVPLLAFGVAVVAALVPAISAYRVDVTPLLNTR</sequence>
<feature type="transmembrane region" description="Helical" evidence="6">
    <location>
        <begin position="318"/>
        <end position="349"/>
    </location>
</feature>
<proteinExistence type="predicted"/>
<feature type="transmembrane region" description="Helical" evidence="6">
    <location>
        <begin position="20"/>
        <end position="38"/>
    </location>
</feature>
<evidence type="ECO:0000256" key="2">
    <source>
        <dbReference type="ARBA" id="ARBA00022475"/>
    </source>
</evidence>
<gene>
    <name evidence="9" type="primary">ytrF</name>
    <name evidence="9" type="ORF">HPF_18020</name>
</gene>
<evidence type="ECO:0000256" key="4">
    <source>
        <dbReference type="ARBA" id="ARBA00022989"/>
    </source>
</evidence>
<dbReference type="EMBL" id="CP037867">
    <property type="protein sequence ID" value="QBM29598.1"/>
    <property type="molecule type" value="Genomic_DNA"/>
</dbReference>
<evidence type="ECO:0000313" key="10">
    <source>
        <dbReference type="Proteomes" id="UP000293912"/>
    </source>
</evidence>
<dbReference type="PANTHER" id="PTHR43738">
    <property type="entry name" value="ABC TRANSPORTER, MEMBRANE PROTEIN"/>
    <property type="match status" value="1"/>
</dbReference>
<dbReference type="InterPro" id="IPR051125">
    <property type="entry name" value="ABC-4/HrtB_transporter"/>
</dbReference>
<keyword evidence="10" id="KW-1185">Reference proteome</keyword>
<evidence type="ECO:0000256" key="5">
    <source>
        <dbReference type="ARBA" id="ARBA00023136"/>
    </source>
</evidence>
<dbReference type="Pfam" id="PF02687">
    <property type="entry name" value="FtsX"/>
    <property type="match status" value="1"/>
</dbReference>